<feature type="region of interest" description="Disordered" evidence="1">
    <location>
        <begin position="209"/>
        <end position="229"/>
    </location>
</feature>
<reference evidence="2" key="2">
    <citation type="submission" date="2023-05" db="EMBL/GenBank/DDBJ databases">
        <authorList>
            <person name="Schelkunov M.I."/>
        </authorList>
    </citation>
    <scope>NUCLEOTIDE SEQUENCE</scope>
    <source>
        <strain evidence="2">Hsosn_3</strain>
        <tissue evidence="2">Leaf</tissue>
    </source>
</reference>
<dbReference type="EMBL" id="JAUIZM010000007">
    <property type="protein sequence ID" value="KAK1374235.1"/>
    <property type="molecule type" value="Genomic_DNA"/>
</dbReference>
<evidence type="ECO:0000313" key="3">
    <source>
        <dbReference type="Proteomes" id="UP001237642"/>
    </source>
</evidence>
<dbReference type="Gene3D" id="2.40.50.140">
    <property type="entry name" value="Nucleic acid-binding proteins"/>
    <property type="match status" value="3"/>
</dbReference>
<feature type="region of interest" description="Disordered" evidence="1">
    <location>
        <begin position="1"/>
        <end position="44"/>
    </location>
</feature>
<sequence>MKLNECEDLNIPLHPLTPAEPVPPSDKLGKRGLGNKRTPPSPFSHIGRFSSNIKCSKQVPMYPSTLPPLLSNNYICEEQKMKIKFIPRKLVEKDTPALQKENCNLNTEVPHQFKKSTSPKNKCETTSHKRKSSISVFGTKITCSRKYVLHPALNIGKTDPVKRNKTLASPCTPSVDESTTYQVTKSKVKTKTILCTPRQQLPPLKILEQQPPRNKGKEPMYQSSQESRFKMSSRTLNYDDEPSECNTWTYNNDIEYSLIRDFGSDESDFSSEEDEGDDLNYDFYEMDTEAGNVVSEYATLGAPNVQCKKVASREKDKHSQLEAYFILNGEDANAIKYLYDEIPQHYVWNESDRIWNMRNQGKQIGRLAYTHHSCGELCEVFKNFNLVLLDAKNCMMHAFAPTAVADILGRILQVGKIYLIKNFQVKDYKDKDKFRPLHMERQIIFNPDTKALEIEDNEIYIPNNMFDFYEFNDLKNMAKQQLNLIGILHSKEIVMGTNNKNGKNHVNVRFKLYDGRKKINVTFWGFLAEQFHTAMTNELEEPVILIIASGKLSTWQDEIDICNYSPTKFYLNYEHHSVSQLRKKLKDPAFWPDNCETQRKLVQLCTLDEVTKMGTDFIQEEVICKAILKAVKNTNDWNVSVCTSCYTTTENKDDNYWCPNYKRIVHSPLKRFNISSIISDDTGEVEIILKDRETRTLLGKNVEELENEDKVFPKLITSIQGKQYNHSFDEDILKKNTSNDDKQSFNTQASGSSYHLDNLSGLQDTSTMTTTF</sequence>
<feature type="region of interest" description="Disordered" evidence="1">
    <location>
        <begin position="737"/>
        <end position="772"/>
    </location>
</feature>
<evidence type="ECO:0000256" key="1">
    <source>
        <dbReference type="SAM" id="MobiDB-lite"/>
    </source>
</evidence>
<reference evidence="2" key="1">
    <citation type="submission" date="2023-02" db="EMBL/GenBank/DDBJ databases">
        <title>Genome of toxic invasive species Heracleum sosnowskyi carries increased number of genes despite the absence of recent whole-genome duplications.</title>
        <authorList>
            <person name="Schelkunov M."/>
            <person name="Shtratnikova V."/>
            <person name="Makarenko M."/>
            <person name="Klepikova A."/>
            <person name="Omelchenko D."/>
            <person name="Novikova G."/>
            <person name="Obukhova E."/>
            <person name="Bogdanov V."/>
            <person name="Penin A."/>
            <person name="Logacheva M."/>
        </authorList>
    </citation>
    <scope>NUCLEOTIDE SEQUENCE</scope>
    <source>
        <strain evidence="2">Hsosn_3</strain>
        <tissue evidence="2">Leaf</tissue>
    </source>
</reference>
<dbReference type="SUPFAM" id="SSF50249">
    <property type="entry name" value="Nucleic acid-binding proteins"/>
    <property type="match status" value="3"/>
</dbReference>
<evidence type="ECO:0000313" key="2">
    <source>
        <dbReference type="EMBL" id="KAK1374235.1"/>
    </source>
</evidence>
<name>A0AAD8MFR5_9APIA</name>
<accession>A0AAD8MFR5</accession>
<evidence type="ECO:0008006" key="4">
    <source>
        <dbReference type="Google" id="ProtNLM"/>
    </source>
</evidence>
<comment type="caution">
    <text evidence="2">The sequence shown here is derived from an EMBL/GenBank/DDBJ whole genome shotgun (WGS) entry which is preliminary data.</text>
</comment>
<keyword evidence="3" id="KW-1185">Reference proteome</keyword>
<dbReference type="Proteomes" id="UP001237642">
    <property type="component" value="Unassembled WGS sequence"/>
</dbReference>
<dbReference type="InterPro" id="IPR012340">
    <property type="entry name" value="NA-bd_OB-fold"/>
</dbReference>
<dbReference type="PANTHER" id="PTHR47165">
    <property type="entry name" value="OS03G0429900 PROTEIN"/>
    <property type="match status" value="1"/>
</dbReference>
<dbReference type="AlphaFoldDB" id="A0AAD8MFR5"/>
<proteinExistence type="predicted"/>
<feature type="compositionally biased region" description="Polar residues" evidence="1">
    <location>
        <begin position="744"/>
        <end position="772"/>
    </location>
</feature>
<organism evidence="2 3">
    <name type="scientific">Heracleum sosnowskyi</name>
    <dbReference type="NCBI Taxonomy" id="360622"/>
    <lineage>
        <taxon>Eukaryota</taxon>
        <taxon>Viridiplantae</taxon>
        <taxon>Streptophyta</taxon>
        <taxon>Embryophyta</taxon>
        <taxon>Tracheophyta</taxon>
        <taxon>Spermatophyta</taxon>
        <taxon>Magnoliopsida</taxon>
        <taxon>eudicotyledons</taxon>
        <taxon>Gunneridae</taxon>
        <taxon>Pentapetalae</taxon>
        <taxon>asterids</taxon>
        <taxon>campanulids</taxon>
        <taxon>Apiales</taxon>
        <taxon>Apiaceae</taxon>
        <taxon>Apioideae</taxon>
        <taxon>apioid superclade</taxon>
        <taxon>Tordylieae</taxon>
        <taxon>Tordyliinae</taxon>
        <taxon>Heracleum</taxon>
    </lineage>
</organism>
<dbReference type="PANTHER" id="PTHR47165:SF4">
    <property type="entry name" value="OS03G0429900 PROTEIN"/>
    <property type="match status" value="1"/>
</dbReference>
<protein>
    <recommendedName>
        <fullName evidence="4">Replication protein</fullName>
    </recommendedName>
</protein>
<gene>
    <name evidence="2" type="ORF">POM88_030428</name>
</gene>